<dbReference type="GO" id="GO:0004719">
    <property type="term" value="F:protein-L-isoaspartate (D-aspartate) O-methyltransferase activity"/>
    <property type="evidence" value="ECO:0007669"/>
    <property type="project" value="UniProtKB-UniRule"/>
</dbReference>
<evidence type="ECO:0000256" key="1">
    <source>
        <dbReference type="ARBA" id="ARBA00004496"/>
    </source>
</evidence>
<evidence type="ECO:0000256" key="5">
    <source>
        <dbReference type="ARBA" id="ARBA00022490"/>
    </source>
</evidence>
<comment type="caution">
    <text evidence="10">The sequence shown here is derived from an EMBL/GenBank/DDBJ whole genome shotgun (WGS) entry which is preliminary data.</text>
</comment>
<dbReference type="GO" id="GO:0032259">
    <property type="term" value="P:methylation"/>
    <property type="evidence" value="ECO:0007669"/>
    <property type="project" value="UniProtKB-KW"/>
</dbReference>
<sequence>MVEMLLEMGIKDFRVLDAMSQIARHQFLDEAFWSRAYENRSLTIGYKQTISQPYIVARMTELLIEKASGRAKIFKKIIDIGSGSGYQSAILSFFAEEVIGIERIKPLVSKSRSTLLNLGIKNVSIINGDGYVLDGLKNVDGIICAAAPPEIPEDLIKILKKDARLILPVGFKDMQKLICIEKQNKNSYEKIEVEDVAFVPMLGGISRNGD</sequence>
<dbReference type="InterPro" id="IPR029063">
    <property type="entry name" value="SAM-dependent_MTases_sf"/>
</dbReference>
<dbReference type="EMBL" id="QOPE01000031">
    <property type="protein sequence ID" value="RCL40099.1"/>
    <property type="molecule type" value="Genomic_DNA"/>
</dbReference>
<keyword evidence="6 10" id="KW-0489">Methyltransferase</keyword>
<dbReference type="EC" id="2.1.1.77" evidence="3 9"/>
<keyword evidence="5" id="KW-0963">Cytoplasm</keyword>
<evidence type="ECO:0000313" key="11">
    <source>
        <dbReference type="Proteomes" id="UP000253307"/>
    </source>
</evidence>
<dbReference type="GO" id="GO:0005737">
    <property type="term" value="C:cytoplasm"/>
    <property type="evidence" value="ECO:0007669"/>
    <property type="project" value="UniProtKB-SubCell"/>
</dbReference>
<keyword evidence="8" id="KW-0949">S-adenosyl-L-methionine</keyword>
<protein>
    <recommendedName>
        <fullName evidence="4 9">Protein-L-isoaspartate O-methyltransferase</fullName>
        <ecNumber evidence="3 9">2.1.1.77</ecNumber>
    </recommendedName>
</protein>
<evidence type="ECO:0000256" key="6">
    <source>
        <dbReference type="ARBA" id="ARBA00022603"/>
    </source>
</evidence>
<keyword evidence="7 10" id="KW-0808">Transferase</keyword>
<proteinExistence type="inferred from homology"/>
<evidence type="ECO:0000256" key="7">
    <source>
        <dbReference type="ARBA" id="ARBA00022679"/>
    </source>
</evidence>
<name>A0A368BRZ3_9GAMM</name>
<reference evidence="10 11" key="1">
    <citation type="journal article" date="2018" name="Microbiome">
        <title>Fine metagenomic profile of the Mediterranean stratified and mixed water columns revealed by assembly and recruitment.</title>
        <authorList>
            <person name="Haro-Moreno J.M."/>
            <person name="Lopez-Perez M."/>
            <person name="De La Torre J.R."/>
            <person name="Picazo A."/>
            <person name="Camacho A."/>
            <person name="Rodriguez-Valera F."/>
        </authorList>
    </citation>
    <scope>NUCLEOTIDE SEQUENCE [LARGE SCALE GENOMIC DNA]</scope>
    <source>
        <strain evidence="10">MED-G82</strain>
    </source>
</reference>
<evidence type="ECO:0000313" key="10">
    <source>
        <dbReference type="EMBL" id="RCL40099.1"/>
    </source>
</evidence>
<accession>A0A368BRZ3</accession>
<dbReference type="AlphaFoldDB" id="A0A368BRZ3"/>
<dbReference type="NCBIfam" id="TIGR00080">
    <property type="entry name" value="pimt"/>
    <property type="match status" value="1"/>
</dbReference>
<dbReference type="PANTHER" id="PTHR11579:SF0">
    <property type="entry name" value="PROTEIN-L-ISOASPARTATE(D-ASPARTATE) O-METHYLTRANSFERASE"/>
    <property type="match status" value="1"/>
</dbReference>
<comment type="similarity">
    <text evidence="2">Belongs to the methyltransferase superfamily. L-isoaspartyl/D-aspartyl protein methyltransferase family.</text>
</comment>
<organism evidence="10 11">
    <name type="scientific">SAR86 cluster bacterium</name>
    <dbReference type="NCBI Taxonomy" id="2030880"/>
    <lineage>
        <taxon>Bacteria</taxon>
        <taxon>Pseudomonadati</taxon>
        <taxon>Pseudomonadota</taxon>
        <taxon>Gammaproteobacteria</taxon>
        <taxon>SAR86 cluster</taxon>
    </lineage>
</organism>
<dbReference type="SUPFAM" id="SSF53335">
    <property type="entry name" value="S-adenosyl-L-methionine-dependent methyltransferases"/>
    <property type="match status" value="1"/>
</dbReference>
<dbReference type="Gene3D" id="3.40.50.150">
    <property type="entry name" value="Vaccinia Virus protein VP39"/>
    <property type="match status" value="1"/>
</dbReference>
<evidence type="ECO:0000256" key="2">
    <source>
        <dbReference type="ARBA" id="ARBA00005369"/>
    </source>
</evidence>
<dbReference type="GO" id="GO:0030091">
    <property type="term" value="P:protein repair"/>
    <property type="evidence" value="ECO:0007669"/>
    <property type="project" value="UniProtKB-UniRule"/>
</dbReference>
<dbReference type="PANTHER" id="PTHR11579">
    <property type="entry name" value="PROTEIN-L-ISOASPARTATE O-METHYLTRANSFERASE"/>
    <property type="match status" value="1"/>
</dbReference>
<gene>
    <name evidence="10" type="primary">pcm</name>
    <name evidence="10" type="ORF">DBW96_03840</name>
</gene>
<dbReference type="Pfam" id="PF01135">
    <property type="entry name" value="PCMT"/>
    <property type="match status" value="1"/>
</dbReference>
<evidence type="ECO:0000256" key="3">
    <source>
        <dbReference type="ARBA" id="ARBA00011890"/>
    </source>
</evidence>
<evidence type="ECO:0000256" key="8">
    <source>
        <dbReference type="ARBA" id="ARBA00022691"/>
    </source>
</evidence>
<dbReference type="InterPro" id="IPR000682">
    <property type="entry name" value="PCMT"/>
</dbReference>
<dbReference type="Proteomes" id="UP000253307">
    <property type="component" value="Unassembled WGS sequence"/>
</dbReference>
<evidence type="ECO:0000256" key="9">
    <source>
        <dbReference type="NCBIfam" id="TIGR00080"/>
    </source>
</evidence>
<dbReference type="CDD" id="cd02440">
    <property type="entry name" value="AdoMet_MTases"/>
    <property type="match status" value="1"/>
</dbReference>
<evidence type="ECO:0000256" key="4">
    <source>
        <dbReference type="ARBA" id="ARBA00013346"/>
    </source>
</evidence>
<comment type="subcellular location">
    <subcellularLocation>
        <location evidence="1">Cytoplasm</location>
    </subcellularLocation>
</comment>